<gene>
    <name evidence="1" type="ORF">EDM57_21125</name>
</gene>
<dbReference type="AlphaFoldDB" id="A0A3M8ANB5"/>
<evidence type="ECO:0000313" key="2">
    <source>
        <dbReference type="Proteomes" id="UP000268829"/>
    </source>
</evidence>
<comment type="caution">
    <text evidence="1">The sequence shown here is derived from an EMBL/GenBank/DDBJ whole genome shotgun (WGS) entry which is preliminary data.</text>
</comment>
<dbReference type="Proteomes" id="UP000268829">
    <property type="component" value="Unassembled WGS sequence"/>
</dbReference>
<dbReference type="RefSeq" id="WP_122906670.1">
    <property type="nucleotide sequence ID" value="NZ_RHHS01000055.1"/>
</dbReference>
<keyword evidence="2" id="KW-1185">Reference proteome</keyword>
<evidence type="ECO:0000313" key="1">
    <source>
        <dbReference type="EMBL" id="RNB52692.1"/>
    </source>
</evidence>
<reference evidence="1 2" key="1">
    <citation type="submission" date="2018-10" db="EMBL/GenBank/DDBJ databases">
        <title>Phylogenomics of Brevibacillus.</title>
        <authorList>
            <person name="Dunlap C."/>
        </authorList>
    </citation>
    <scope>NUCLEOTIDE SEQUENCE [LARGE SCALE GENOMIC DNA]</scope>
    <source>
        <strain evidence="1 2">DSM 100115</strain>
    </source>
</reference>
<proteinExistence type="predicted"/>
<dbReference type="EMBL" id="RHHS01000055">
    <property type="protein sequence ID" value="RNB52692.1"/>
    <property type="molecule type" value="Genomic_DNA"/>
</dbReference>
<protein>
    <submittedName>
        <fullName evidence="1">Uncharacterized protein</fullName>
    </submittedName>
</protein>
<accession>A0A3M8ANB5</accession>
<dbReference type="OrthoDB" id="2476831at2"/>
<name>A0A3M8ANB5_9BACL</name>
<organism evidence="1 2">
    <name type="scientific">Brevibacillus gelatini</name>
    <dbReference type="NCBI Taxonomy" id="1655277"/>
    <lineage>
        <taxon>Bacteria</taxon>
        <taxon>Bacillati</taxon>
        <taxon>Bacillota</taxon>
        <taxon>Bacilli</taxon>
        <taxon>Bacillales</taxon>
        <taxon>Paenibacillaceae</taxon>
        <taxon>Brevibacillus</taxon>
    </lineage>
</organism>
<sequence length="569" mass="65032">MAGQLKPHQYAVQAEYTVIGGSMYVNHNKLFDGDINTYAQFYQNGDYVEIDVASRFVIWSLPYYGTNYSGDTIDIFKWDGNSYVDTGLNMIENPDGGSNRKWYQSTGELEKGRYKFVRQRSGYPCKTDYEWFIEHVSNDRILVCNDGVYKKYNSDMWEIVATTEPSLMDYLNGMTLAELSSIPEKAWSELEGVVKICYFTDDESVEEPLFNIKTKPFTLYDEFGESVDILYYTDDNSITNKTLEITTNYSPLDDLEGDFDIVLWKENTVNKTMFVNGIPYPNYRHKVEISDPDRVLQDWSNWTLQDSLNTVIVSSNMFASHHPHTLTISVEQVDGKIIQETGIFTIFDTEPQIIASYIGNTLDLKIGDEESDKVQFKIILNGEQIYPEEGFTPLLPSPINFSRIFSNNEIKINQLNSIVIECKDEYGMKSTATLTFIGDYSGILFMDLNGKYFSDTFGNILQYLDFGSIIAGRTTLPQKVRVTNKNNFPIKNMILTVGDIDLDLDSNRSSNTKIEISKTESPFVSENVLTFEDELETNEEINFYVRIVTDKDDPPHSGLFDIIVDAEPT</sequence>